<dbReference type="Gene3D" id="1.10.357.10">
    <property type="entry name" value="Tetracycline Repressor, domain 2"/>
    <property type="match status" value="1"/>
</dbReference>
<evidence type="ECO:0000256" key="3">
    <source>
        <dbReference type="ARBA" id="ARBA00023125"/>
    </source>
</evidence>
<dbReference type="Pfam" id="PF00440">
    <property type="entry name" value="TetR_N"/>
    <property type="match status" value="1"/>
</dbReference>
<dbReference type="InterPro" id="IPR009057">
    <property type="entry name" value="Homeodomain-like_sf"/>
</dbReference>
<dbReference type="PROSITE" id="PS50977">
    <property type="entry name" value="HTH_TETR_2"/>
    <property type="match status" value="1"/>
</dbReference>
<sequence length="251" mass="28642">MLIETPDVYPERPLHDVIGTGMTQAAKTRKPPADAVAAPAVGRRRDENRREQTRAVETRRAIMDAALNEFAERGFDGASMRHIGDRAGLEYTLITYHFRNKDALWRAVAQDAFAQIEEKWNKAIPLDSEMSAADRVREEFRTFLQFTIEHTAFHHFMLRENQVSGPRLTWLKENVLSKTRERILPQIRAAQADGALIKGDPDLLYYMLIGMTSVLSSLKGEMSETIGFSLDNSRAVNRYWKLIEQAVFTTD</sequence>
<dbReference type="Proteomes" id="UP001469089">
    <property type="component" value="Unassembled WGS sequence"/>
</dbReference>
<evidence type="ECO:0000256" key="1">
    <source>
        <dbReference type="ARBA" id="ARBA00022491"/>
    </source>
</evidence>
<dbReference type="InterPro" id="IPR001647">
    <property type="entry name" value="HTH_TetR"/>
</dbReference>
<dbReference type="PANTHER" id="PTHR43479">
    <property type="entry name" value="ACREF/ENVCD OPERON REPRESSOR-RELATED"/>
    <property type="match status" value="1"/>
</dbReference>
<keyword evidence="4" id="KW-0804">Transcription</keyword>
<proteinExistence type="predicted"/>
<dbReference type="InterPro" id="IPR036271">
    <property type="entry name" value="Tet_transcr_reg_TetR-rel_C_sf"/>
</dbReference>
<organism evidence="8 9">
    <name type="scientific">Paraburkholderia acidicola</name>
    <dbReference type="NCBI Taxonomy" id="1912599"/>
    <lineage>
        <taxon>Bacteria</taxon>
        <taxon>Pseudomonadati</taxon>
        <taxon>Pseudomonadota</taxon>
        <taxon>Betaproteobacteria</taxon>
        <taxon>Burkholderiales</taxon>
        <taxon>Burkholderiaceae</taxon>
        <taxon>Paraburkholderia</taxon>
    </lineage>
</organism>
<keyword evidence="1" id="KW-0678">Repressor</keyword>
<gene>
    <name evidence="8" type="ORF">N0A02_11775</name>
</gene>
<evidence type="ECO:0000259" key="7">
    <source>
        <dbReference type="PROSITE" id="PS50977"/>
    </source>
</evidence>
<reference evidence="8 9" key="1">
    <citation type="journal article" date="2024" name="Chem. Sci.">
        <title>Discovery of a lagriamide polyketide by integrated genome mining, isotopic labeling, and untargeted metabolomics.</title>
        <authorList>
            <person name="Fergusson C.H."/>
            <person name="Saulog J."/>
            <person name="Paulo B.S."/>
            <person name="Wilson D.M."/>
            <person name="Liu D.Y."/>
            <person name="Morehouse N.J."/>
            <person name="Waterworth S."/>
            <person name="Barkei J."/>
            <person name="Gray C.A."/>
            <person name="Kwan J.C."/>
            <person name="Eustaquio A.S."/>
            <person name="Linington R.G."/>
        </authorList>
    </citation>
    <scope>NUCLEOTIDE SEQUENCE [LARGE SCALE GENOMIC DNA]</scope>
    <source>
        <strain evidence="8 9">RL17-338-BIF-B</strain>
    </source>
</reference>
<evidence type="ECO:0000256" key="4">
    <source>
        <dbReference type="ARBA" id="ARBA00023163"/>
    </source>
</evidence>
<keyword evidence="9" id="KW-1185">Reference proteome</keyword>
<evidence type="ECO:0000313" key="8">
    <source>
        <dbReference type="EMBL" id="MEQ5840103.1"/>
    </source>
</evidence>
<name>A0ABV1LLE3_9BURK</name>
<dbReference type="InterPro" id="IPR050624">
    <property type="entry name" value="HTH-type_Tx_Regulator"/>
</dbReference>
<feature type="domain" description="HTH tetR-type" evidence="7">
    <location>
        <begin position="56"/>
        <end position="116"/>
    </location>
</feature>
<evidence type="ECO:0000256" key="5">
    <source>
        <dbReference type="PROSITE-ProRule" id="PRU00335"/>
    </source>
</evidence>
<feature type="DNA-binding region" description="H-T-H motif" evidence="5">
    <location>
        <begin position="79"/>
        <end position="98"/>
    </location>
</feature>
<protein>
    <submittedName>
        <fullName evidence="8">TetR/AcrR family transcriptional regulator</fullName>
    </submittedName>
</protein>
<evidence type="ECO:0000313" key="9">
    <source>
        <dbReference type="Proteomes" id="UP001469089"/>
    </source>
</evidence>
<evidence type="ECO:0000256" key="6">
    <source>
        <dbReference type="SAM" id="MobiDB-lite"/>
    </source>
</evidence>
<dbReference type="PROSITE" id="PS01081">
    <property type="entry name" value="HTH_TETR_1"/>
    <property type="match status" value="1"/>
</dbReference>
<keyword evidence="3 5" id="KW-0238">DNA-binding</keyword>
<dbReference type="PANTHER" id="PTHR43479:SF11">
    <property type="entry name" value="ACREF_ENVCD OPERON REPRESSOR-RELATED"/>
    <property type="match status" value="1"/>
</dbReference>
<dbReference type="SUPFAM" id="SSF48498">
    <property type="entry name" value="Tetracyclin repressor-like, C-terminal domain"/>
    <property type="match status" value="1"/>
</dbReference>
<feature type="compositionally biased region" description="Basic and acidic residues" evidence="6">
    <location>
        <begin position="43"/>
        <end position="54"/>
    </location>
</feature>
<accession>A0ABV1LLE3</accession>
<keyword evidence="2" id="KW-0805">Transcription regulation</keyword>
<dbReference type="InterPro" id="IPR023772">
    <property type="entry name" value="DNA-bd_HTH_TetR-type_CS"/>
</dbReference>
<feature type="region of interest" description="Disordered" evidence="6">
    <location>
        <begin position="22"/>
        <end position="54"/>
    </location>
</feature>
<dbReference type="PRINTS" id="PR00455">
    <property type="entry name" value="HTHTETR"/>
</dbReference>
<comment type="caution">
    <text evidence="8">The sequence shown here is derived from an EMBL/GenBank/DDBJ whole genome shotgun (WGS) entry which is preliminary data.</text>
</comment>
<dbReference type="RefSeq" id="WP_349542362.1">
    <property type="nucleotide sequence ID" value="NZ_JAOALG010000001.1"/>
</dbReference>
<dbReference type="EMBL" id="JAOALG010000001">
    <property type="protein sequence ID" value="MEQ5840103.1"/>
    <property type="molecule type" value="Genomic_DNA"/>
</dbReference>
<evidence type="ECO:0000256" key="2">
    <source>
        <dbReference type="ARBA" id="ARBA00023015"/>
    </source>
</evidence>
<dbReference type="SUPFAM" id="SSF46689">
    <property type="entry name" value="Homeodomain-like"/>
    <property type="match status" value="1"/>
</dbReference>